<organism evidence="2 3">
    <name type="scientific">Ramazzottius varieornatus</name>
    <name type="common">Water bear</name>
    <name type="synonym">Tardigrade</name>
    <dbReference type="NCBI Taxonomy" id="947166"/>
    <lineage>
        <taxon>Eukaryota</taxon>
        <taxon>Metazoa</taxon>
        <taxon>Ecdysozoa</taxon>
        <taxon>Tardigrada</taxon>
        <taxon>Eutardigrada</taxon>
        <taxon>Parachela</taxon>
        <taxon>Hypsibioidea</taxon>
        <taxon>Ramazzottiidae</taxon>
        <taxon>Ramazzottius</taxon>
    </lineage>
</organism>
<dbReference type="EMBL" id="BDGG01000001">
    <property type="protein sequence ID" value="GAU89270.1"/>
    <property type="molecule type" value="Genomic_DNA"/>
</dbReference>
<evidence type="ECO:0008006" key="4">
    <source>
        <dbReference type="Google" id="ProtNLM"/>
    </source>
</evidence>
<feature type="compositionally biased region" description="Basic and acidic residues" evidence="1">
    <location>
        <begin position="319"/>
        <end position="328"/>
    </location>
</feature>
<evidence type="ECO:0000256" key="1">
    <source>
        <dbReference type="SAM" id="MobiDB-lite"/>
    </source>
</evidence>
<accession>A0A1D1UL64</accession>
<protein>
    <recommendedName>
        <fullName evidence="4">DDE-1 domain-containing protein</fullName>
    </recommendedName>
</protein>
<comment type="caution">
    <text evidence="2">The sequence shown here is derived from an EMBL/GenBank/DDBJ whole genome shotgun (WGS) entry which is preliminary data.</text>
</comment>
<proteinExistence type="predicted"/>
<sequence length="376" mass="42720">MRVTHASNRKKDREWTSELCDSYIEKLQYLADEGSLQKAEQVWNLYETAFNTSTFDRVVARKGTKQIWSQFDGTEKEYITILPAGNAAGLQLKFMALYAGKTHVRSRLDGTNGMCYHSANPSGYMDAKLSAEHIKEVLFPAMTEDKVTKDNILSHLVSLWYFKQDCPPRFAFNVGSNLKSEFEKCGLFPFSPDVIRRIVKPHICPGKISGSAMENQQANFDRMLQVVRNEPNITGEKDLEDVKEYLRLKQLGVTAGMVTAVALQKTLFGEAPTKKRRVKNEHLSTAAGCLITSETYEEARDKFNTEQKVKKAVRTSKRKAPEAEEKHTAPKKTARKTVEKKQRTDKKQKRPVREETQNGNGADSESIRKLQFPCQL</sequence>
<evidence type="ECO:0000313" key="3">
    <source>
        <dbReference type="Proteomes" id="UP000186922"/>
    </source>
</evidence>
<evidence type="ECO:0000313" key="2">
    <source>
        <dbReference type="EMBL" id="GAU89270.1"/>
    </source>
</evidence>
<dbReference type="AlphaFoldDB" id="A0A1D1UL64"/>
<reference evidence="2 3" key="1">
    <citation type="journal article" date="2016" name="Nat. Commun.">
        <title>Extremotolerant tardigrade genome and improved radiotolerance of human cultured cells by tardigrade-unique protein.</title>
        <authorList>
            <person name="Hashimoto T."/>
            <person name="Horikawa D.D."/>
            <person name="Saito Y."/>
            <person name="Kuwahara H."/>
            <person name="Kozuka-Hata H."/>
            <person name="Shin-I T."/>
            <person name="Minakuchi Y."/>
            <person name="Ohishi K."/>
            <person name="Motoyama A."/>
            <person name="Aizu T."/>
            <person name="Enomoto A."/>
            <person name="Kondo K."/>
            <person name="Tanaka S."/>
            <person name="Hara Y."/>
            <person name="Koshikawa S."/>
            <person name="Sagara H."/>
            <person name="Miura T."/>
            <person name="Yokobori S."/>
            <person name="Miyagawa K."/>
            <person name="Suzuki Y."/>
            <person name="Kubo T."/>
            <person name="Oyama M."/>
            <person name="Kohara Y."/>
            <person name="Fujiyama A."/>
            <person name="Arakawa K."/>
            <person name="Katayama T."/>
            <person name="Toyoda A."/>
            <person name="Kunieda T."/>
        </authorList>
    </citation>
    <scope>NUCLEOTIDE SEQUENCE [LARGE SCALE GENOMIC DNA]</scope>
    <source>
        <strain evidence="2 3">YOKOZUNA-1</strain>
    </source>
</reference>
<dbReference type="Proteomes" id="UP000186922">
    <property type="component" value="Unassembled WGS sequence"/>
</dbReference>
<gene>
    <name evidence="2" type="primary">RvY_01839-1</name>
    <name evidence="2" type="synonym">RvY_01839.1</name>
    <name evidence="2" type="ORF">RvY_01839</name>
</gene>
<name>A0A1D1UL64_RAMVA</name>
<feature type="region of interest" description="Disordered" evidence="1">
    <location>
        <begin position="305"/>
        <end position="376"/>
    </location>
</feature>
<keyword evidence="3" id="KW-1185">Reference proteome</keyword>